<feature type="transmembrane region" description="Helical" evidence="2">
    <location>
        <begin position="88"/>
        <end position="111"/>
    </location>
</feature>
<keyword evidence="2" id="KW-1133">Transmembrane helix</keyword>
<feature type="transmembrane region" description="Helical" evidence="2">
    <location>
        <begin position="52"/>
        <end position="76"/>
    </location>
</feature>
<sequence length="232" mass="24459">MTPTTRTAVEIDARHRRSAIRFFWTWLILTTCVSLAGNTTHAWLTAPHDNRWLAVWVAAVAPALAVGAFVLSFIALRDLAVIAGIQPRLALVLPLVIDLAIGVATLALVAVGDKPAGRVPTATRSATVTPAPHRDTTKATPATAATRVRDDAAPPKAQSATSIADSSIRELAVQLVAQKATRKPVDTVTEVLAAHGQGHPLNRIAKQVGIHHSVASRIIDAAAEHRQLAAVA</sequence>
<organism evidence="3 4">
    <name type="scientific">Mycolicibacterium aubagnense</name>
    <dbReference type="NCBI Taxonomy" id="319707"/>
    <lineage>
        <taxon>Bacteria</taxon>
        <taxon>Bacillati</taxon>
        <taxon>Actinomycetota</taxon>
        <taxon>Actinomycetes</taxon>
        <taxon>Mycobacteriales</taxon>
        <taxon>Mycobacteriaceae</taxon>
        <taxon>Mycolicibacterium</taxon>
    </lineage>
</organism>
<name>A0ABM7IJH8_9MYCO</name>
<feature type="region of interest" description="Disordered" evidence="1">
    <location>
        <begin position="117"/>
        <end position="161"/>
    </location>
</feature>
<evidence type="ECO:0000313" key="4">
    <source>
        <dbReference type="Proteomes" id="UP000465609"/>
    </source>
</evidence>
<feature type="transmembrane region" description="Helical" evidence="2">
    <location>
        <begin position="23"/>
        <end position="46"/>
    </location>
</feature>
<keyword evidence="2" id="KW-0812">Transmembrane</keyword>
<dbReference type="InterPro" id="IPR021235">
    <property type="entry name" value="DUF2637"/>
</dbReference>
<keyword evidence="4" id="KW-1185">Reference proteome</keyword>
<keyword evidence="2" id="KW-0472">Membrane</keyword>
<evidence type="ECO:0000313" key="3">
    <source>
        <dbReference type="EMBL" id="BBX86915.1"/>
    </source>
</evidence>
<dbReference type="EMBL" id="AP022577">
    <property type="protein sequence ID" value="BBX86915.1"/>
    <property type="molecule type" value="Genomic_DNA"/>
</dbReference>
<protein>
    <recommendedName>
        <fullName evidence="5">DUF2637 domain-containing protein</fullName>
    </recommendedName>
</protein>
<gene>
    <name evidence="3" type="ORF">MAUB_47880</name>
</gene>
<dbReference type="Proteomes" id="UP000465609">
    <property type="component" value="Chromosome"/>
</dbReference>
<evidence type="ECO:0000256" key="2">
    <source>
        <dbReference type="SAM" id="Phobius"/>
    </source>
</evidence>
<evidence type="ECO:0008006" key="5">
    <source>
        <dbReference type="Google" id="ProtNLM"/>
    </source>
</evidence>
<dbReference type="RefSeq" id="WP_138229277.1">
    <property type="nucleotide sequence ID" value="NZ_AP022577.1"/>
</dbReference>
<evidence type="ECO:0000256" key="1">
    <source>
        <dbReference type="SAM" id="MobiDB-lite"/>
    </source>
</evidence>
<proteinExistence type="predicted"/>
<accession>A0ABM7IJH8</accession>
<dbReference type="Pfam" id="PF10935">
    <property type="entry name" value="DUF2637"/>
    <property type="match status" value="1"/>
</dbReference>
<reference evidence="3 4" key="1">
    <citation type="journal article" date="2019" name="Emerg. Microbes Infect.">
        <title>Comprehensive subspecies identification of 175 nontuberculous mycobacteria species based on 7547 genomic profiles.</title>
        <authorList>
            <person name="Matsumoto Y."/>
            <person name="Kinjo T."/>
            <person name="Motooka D."/>
            <person name="Nabeya D."/>
            <person name="Jung N."/>
            <person name="Uechi K."/>
            <person name="Horii T."/>
            <person name="Iida T."/>
            <person name="Fujita J."/>
            <person name="Nakamura S."/>
        </authorList>
    </citation>
    <scope>NUCLEOTIDE SEQUENCE [LARGE SCALE GENOMIC DNA]</scope>
    <source>
        <strain evidence="3 4">JCM 15296</strain>
    </source>
</reference>